<dbReference type="Proteomes" id="UP000706151">
    <property type="component" value="Unassembled WGS sequence"/>
</dbReference>
<evidence type="ECO:0000313" key="2">
    <source>
        <dbReference type="Proteomes" id="UP000706151"/>
    </source>
</evidence>
<organism evidence="1 2">
    <name type="scientific">Candidatus Accumulibacter affinis</name>
    <dbReference type="NCBI Taxonomy" id="2954384"/>
    <lineage>
        <taxon>Bacteria</taxon>
        <taxon>Pseudomonadati</taxon>
        <taxon>Pseudomonadota</taxon>
        <taxon>Betaproteobacteria</taxon>
        <taxon>Candidatus Accumulibacter</taxon>
    </lineage>
</organism>
<dbReference type="EMBL" id="JADJOT010000011">
    <property type="protein sequence ID" value="MBK7956119.1"/>
    <property type="molecule type" value="Genomic_DNA"/>
</dbReference>
<reference evidence="1 2" key="1">
    <citation type="submission" date="2020-10" db="EMBL/GenBank/DDBJ databases">
        <title>Connecting structure to function with the recovery of over 1000 high-quality activated sludge metagenome-assembled genomes encoding full-length rRNA genes using long-read sequencing.</title>
        <authorList>
            <person name="Singleton C.M."/>
            <person name="Petriglieri F."/>
            <person name="Kristensen J.M."/>
            <person name="Kirkegaard R.H."/>
            <person name="Michaelsen T.Y."/>
            <person name="Andersen M.H."/>
            <person name="Karst S.M."/>
            <person name="Dueholm M.S."/>
            <person name="Nielsen P.H."/>
            <person name="Albertsen M."/>
        </authorList>
    </citation>
    <scope>NUCLEOTIDE SEQUENCE [LARGE SCALE GENOMIC DNA]</scope>
    <source>
        <strain evidence="1">Fred_18-Q3-R57-64_BAT3C.720</strain>
    </source>
</reference>
<gene>
    <name evidence="1" type="ORF">IPK02_20415</name>
</gene>
<proteinExistence type="predicted"/>
<sequence length="180" mass="19781">MDEVYNDLLQYESSSNRKNALEDSRRFIESVLASMSDILIVCNRRWHDQEVNSIRYGASSARTRPSCAGNHSAICSLTPLRNSAPRFFDGTRGHRTGTAGLLIRGRDGSLRISLNFTPRLSGTSELVGMVYRPPGWRTAARLSRLPAGAWEPQDYPAAASAGREDGLARSAVAVAIIRMN</sequence>
<protein>
    <submittedName>
        <fullName evidence="1">Uncharacterized protein</fullName>
    </submittedName>
</protein>
<dbReference type="AlphaFoldDB" id="A0A935TDL2"/>
<evidence type="ECO:0000313" key="1">
    <source>
        <dbReference type="EMBL" id="MBK7956119.1"/>
    </source>
</evidence>
<accession>A0A935TDL2</accession>
<comment type="caution">
    <text evidence="1">The sequence shown here is derived from an EMBL/GenBank/DDBJ whole genome shotgun (WGS) entry which is preliminary data.</text>
</comment>
<name>A0A935TDL2_9PROT</name>